<feature type="non-terminal residue" evidence="1">
    <location>
        <position position="1"/>
    </location>
</feature>
<keyword evidence="2" id="KW-1185">Reference proteome</keyword>
<gene>
    <name evidence="1" type="ORF">PENTCL1PPCAC_7512</name>
</gene>
<evidence type="ECO:0000313" key="2">
    <source>
        <dbReference type="Proteomes" id="UP001432027"/>
    </source>
</evidence>
<reference evidence="1" key="1">
    <citation type="submission" date="2023-10" db="EMBL/GenBank/DDBJ databases">
        <title>Genome assembly of Pristionchus species.</title>
        <authorList>
            <person name="Yoshida K."/>
            <person name="Sommer R.J."/>
        </authorList>
    </citation>
    <scope>NUCLEOTIDE SEQUENCE</scope>
    <source>
        <strain evidence="1">RS0144</strain>
    </source>
</reference>
<protein>
    <submittedName>
        <fullName evidence="1">Uncharacterized protein</fullName>
    </submittedName>
</protein>
<sequence length="77" mass="8595">QVGLQLTGQAIGATDYKVTANFEISNFANEWCYNHAVDLIHGEVQHYPLNIEPAKTMRFATRKSSWGMYGSEGVALF</sequence>
<dbReference type="EMBL" id="BTSX01000002">
    <property type="protein sequence ID" value="GMS85337.1"/>
    <property type="molecule type" value="Genomic_DNA"/>
</dbReference>
<dbReference type="AlphaFoldDB" id="A0AAV5SSB1"/>
<organism evidence="1 2">
    <name type="scientific">Pristionchus entomophagus</name>
    <dbReference type="NCBI Taxonomy" id="358040"/>
    <lineage>
        <taxon>Eukaryota</taxon>
        <taxon>Metazoa</taxon>
        <taxon>Ecdysozoa</taxon>
        <taxon>Nematoda</taxon>
        <taxon>Chromadorea</taxon>
        <taxon>Rhabditida</taxon>
        <taxon>Rhabditina</taxon>
        <taxon>Diplogasteromorpha</taxon>
        <taxon>Diplogasteroidea</taxon>
        <taxon>Neodiplogasteridae</taxon>
        <taxon>Pristionchus</taxon>
    </lineage>
</organism>
<accession>A0AAV5SSB1</accession>
<name>A0AAV5SSB1_9BILA</name>
<dbReference type="Proteomes" id="UP001432027">
    <property type="component" value="Unassembled WGS sequence"/>
</dbReference>
<comment type="caution">
    <text evidence="1">The sequence shown here is derived from an EMBL/GenBank/DDBJ whole genome shotgun (WGS) entry which is preliminary data.</text>
</comment>
<evidence type="ECO:0000313" key="1">
    <source>
        <dbReference type="EMBL" id="GMS85337.1"/>
    </source>
</evidence>
<proteinExistence type="predicted"/>